<reference evidence="1 2" key="1">
    <citation type="submission" date="2022-01" db="EMBL/GenBank/DDBJ databases">
        <authorList>
            <person name="Xiong W."/>
            <person name="Schranz E."/>
        </authorList>
    </citation>
    <scope>NUCLEOTIDE SEQUENCE [LARGE SCALE GENOMIC DNA]</scope>
</reference>
<proteinExistence type="predicted"/>
<dbReference type="PANTHER" id="PTHR35304">
    <property type="entry name" value="OS05G0120300 PROTEIN-RELATED"/>
    <property type="match status" value="1"/>
</dbReference>
<dbReference type="PANTHER" id="PTHR35304:SF1">
    <property type="entry name" value="OS05G0120300 PROTEIN"/>
    <property type="match status" value="1"/>
</dbReference>
<accession>A0AAU9PP55</accession>
<gene>
    <name evidence="1" type="ORF">LVIROSA_LOCUS37322</name>
</gene>
<sequence>MSSVCISNCVDDARIPIRATYKNLYKWPESDAEFMKKTMVGSNQHRRDGPGVVDSISCRQLYLRSYTFSKKETAGKTKKCLDRVRQKVVAHQRNKRKGAEVGRGRRRCVVVMRRVKAVSRNALSAVFKRLLLFCTVDSRIR</sequence>
<name>A0AAU9PP55_9ASTR</name>
<evidence type="ECO:0000313" key="1">
    <source>
        <dbReference type="EMBL" id="CAH1451996.1"/>
    </source>
</evidence>
<dbReference type="AlphaFoldDB" id="A0AAU9PP55"/>
<protein>
    <submittedName>
        <fullName evidence="1">Uncharacterized protein</fullName>
    </submittedName>
</protein>
<keyword evidence="2" id="KW-1185">Reference proteome</keyword>
<dbReference type="EMBL" id="CAKMRJ010005745">
    <property type="protein sequence ID" value="CAH1451996.1"/>
    <property type="molecule type" value="Genomic_DNA"/>
</dbReference>
<evidence type="ECO:0000313" key="2">
    <source>
        <dbReference type="Proteomes" id="UP001157418"/>
    </source>
</evidence>
<comment type="caution">
    <text evidence="1">The sequence shown here is derived from an EMBL/GenBank/DDBJ whole genome shotgun (WGS) entry which is preliminary data.</text>
</comment>
<dbReference type="Proteomes" id="UP001157418">
    <property type="component" value="Unassembled WGS sequence"/>
</dbReference>
<organism evidence="1 2">
    <name type="scientific">Lactuca virosa</name>
    <dbReference type="NCBI Taxonomy" id="75947"/>
    <lineage>
        <taxon>Eukaryota</taxon>
        <taxon>Viridiplantae</taxon>
        <taxon>Streptophyta</taxon>
        <taxon>Embryophyta</taxon>
        <taxon>Tracheophyta</taxon>
        <taxon>Spermatophyta</taxon>
        <taxon>Magnoliopsida</taxon>
        <taxon>eudicotyledons</taxon>
        <taxon>Gunneridae</taxon>
        <taxon>Pentapetalae</taxon>
        <taxon>asterids</taxon>
        <taxon>campanulids</taxon>
        <taxon>Asterales</taxon>
        <taxon>Asteraceae</taxon>
        <taxon>Cichorioideae</taxon>
        <taxon>Cichorieae</taxon>
        <taxon>Lactucinae</taxon>
        <taxon>Lactuca</taxon>
    </lineage>
</organism>